<feature type="compositionally biased region" description="Basic residues" evidence="1">
    <location>
        <begin position="46"/>
        <end position="56"/>
    </location>
</feature>
<feature type="chain" id="PRO_5040378759" description="Tail specific protease domain-containing protein" evidence="2">
    <location>
        <begin position="21"/>
        <end position="730"/>
    </location>
</feature>
<feature type="region of interest" description="Disordered" evidence="1">
    <location>
        <begin position="25"/>
        <end position="61"/>
    </location>
</feature>
<evidence type="ECO:0000313" key="4">
    <source>
        <dbReference type="EMBL" id="KAF9336525.1"/>
    </source>
</evidence>
<comment type="caution">
    <text evidence="4">The sequence shown here is derived from an EMBL/GenBank/DDBJ whole genome shotgun (WGS) entry which is preliminary data.</text>
</comment>
<organism evidence="4 5">
    <name type="scientific">Podila minutissima</name>
    <dbReference type="NCBI Taxonomy" id="64525"/>
    <lineage>
        <taxon>Eukaryota</taxon>
        <taxon>Fungi</taxon>
        <taxon>Fungi incertae sedis</taxon>
        <taxon>Mucoromycota</taxon>
        <taxon>Mortierellomycotina</taxon>
        <taxon>Mortierellomycetes</taxon>
        <taxon>Mortierellales</taxon>
        <taxon>Mortierellaceae</taxon>
        <taxon>Podila</taxon>
    </lineage>
</organism>
<keyword evidence="5" id="KW-1185">Reference proteome</keyword>
<accession>A0A9P5SUI2</accession>
<gene>
    <name evidence="4" type="ORF">BG006_008326</name>
</gene>
<protein>
    <recommendedName>
        <fullName evidence="3">Tail specific protease domain-containing protein</fullName>
    </recommendedName>
</protein>
<proteinExistence type="predicted"/>
<dbReference type="AlphaFoldDB" id="A0A9P5SUI2"/>
<name>A0A9P5SUI2_9FUNG</name>
<dbReference type="InterPro" id="IPR029045">
    <property type="entry name" value="ClpP/crotonase-like_dom_sf"/>
</dbReference>
<dbReference type="Proteomes" id="UP000696485">
    <property type="component" value="Unassembled WGS sequence"/>
</dbReference>
<dbReference type="Gene3D" id="3.90.226.10">
    <property type="entry name" value="2-enoyl-CoA Hydratase, Chain A, domain 1"/>
    <property type="match status" value="1"/>
</dbReference>
<evidence type="ECO:0000313" key="5">
    <source>
        <dbReference type="Proteomes" id="UP000696485"/>
    </source>
</evidence>
<dbReference type="PANTHER" id="PTHR37049:SF4">
    <property type="entry name" value="RHODANESE DOMAIN-CONTAINING PROTEIN"/>
    <property type="match status" value="1"/>
</dbReference>
<dbReference type="GO" id="GO:0008236">
    <property type="term" value="F:serine-type peptidase activity"/>
    <property type="evidence" value="ECO:0007669"/>
    <property type="project" value="InterPro"/>
</dbReference>
<dbReference type="GO" id="GO:0006508">
    <property type="term" value="P:proteolysis"/>
    <property type="evidence" value="ECO:0007669"/>
    <property type="project" value="InterPro"/>
</dbReference>
<dbReference type="InterPro" id="IPR005151">
    <property type="entry name" value="Tail-specific_protease"/>
</dbReference>
<evidence type="ECO:0000256" key="1">
    <source>
        <dbReference type="SAM" id="MobiDB-lite"/>
    </source>
</evidence>
<dbReference type="InterPro" id="IPR052766">
    <property type="entry name" value="S41A_metabolite_peptidase"/>
</dbReference>
<dbReference type="Pfam" id="PF03572">
    <property type="entry name" value="Peptidase_S41"/>
    <property type="match status" value="1"/>
</dbReference>
<keyword evidence="2" id="KW-0732">Signal</keyword>
<reference evidence="4" key="1">
    <citation type="journal article" date="2020" name="Fungal Divers.">
        <title>Resolving the Mortierellaceae phylogeny through synthesis of multi-gene phylogenetics and phylogenomics.</title>
        <authorList>
            <person name="Vandepol N."/>
            <person name="Liber J."/>
            <person name="Desiro A."/>
            <person name="Na H."/>
            <person name="Kennedy M."/>
            <person name="Barry K."/>
            <person name="Grigoriev I.V."/>
            <person name="Miller A.N."/>
            <person name="O'Donnell K."/>
            <person name="Stajich J.E."/>
            <person name="Bonito G."/>
        </authorList>
    </citation>
    <scope>NUCLEOTIDE SEQUENCE</scope>
    <source>
        <strain evidence="4">NVP1</strain>
    </source>
</reference>
<dbReference type="EMBL" id="JAAAUY010000056">
    <property type="protein sequence ID" value="KAF9336525.1"/>
    <property type="molecule type" value="Genomic_DNA"/>
</dbReference>
<feature type="signal peptide" evidence="2">
    <location>
        <begin position="1"/>
        <end position="20"/>
    </location>
</feature>
<dbReference type="PANTHER" id="PTHR37049">
    <property type="entry name" value="PEPTIDASE S41 FAMILY PROTEIN"/>
    <property type="match status" value="1"/>
</dbReference>
<evidence type="ECO:0000259" key="3">
    <source>
        <dbReference type="Pfam" id="PF03572"/>
    </source>
</evidence>
<sequence>MKLTSILTVAAALCALTVNAAPETHSTKDIHLSSTDPSTPSVNAKAKVKPKPKPTKPSKANDPCAIIAKQAKSPGASLSYSAVKGCYEAHKFRKDIADKVLTSVENVLGNFYAFVDQARDPYLNNGRDSPKPGSSSVFKTPPVDLMKELAKMRTTKYKNDYEFQMALTFLTLSVNDGHLTYRDSCYDTVSFGQPLILYAPVVNNKQSVRVFYADTSKEAKLPANTPKDLVDCAVTDIDGVPALEAIQTFTDKYSALSKDPGVRLNDALGSVSWNENWGIYPGGFARRWALPAKATMDYTLQCGASKKPVTITVPWRITPSDSFEHSIFDDTKSYWEVQCIANANAHSVFNNKAQRNNINNKGAVNGVAALGGDKEEVAPATEAFRRRGKIEIAAPPRRSNGKPADDSSEVITRAKQVFSTGTTAYYQLTGSNKDKCVAVISNEYAGDFRFQNEDYVNFFKGLQMLRDRGCKKLILDMTNNGGGSVDFAYFVNKVFFPEEDAFFVQDLPSSTMVQEVAKIASAKKYKGDDGSAFDARRYVSLATKRSFKDATMFTKGTIAKRGGKTVSLSQRNYHEHSWPFLPLKGKNALTWKPKDMAIVTNGYCGSACTMIATRFNIVHGVKTYAVGGIQHRDLSYFTFPGGFVLNNAAIVSDLDALKFKPRGKDAARRPVNLPIAADTRLTVGEIYAFANSTVPLEYDAQYFAATVHLDQDLVSARHPDQTWLKIAKDF</sequence>
<feature type="domain" description="Tail specific protease" evidence="3">
    <location>
        <begin position="450"/>
        <end position="554"/>
    </location>
</feature>
<evidence type="ECO:0000256" key="2">
    <source>
        <dbReference type="SAM" id="SignalP"/>
    </source>
</evidence>
<dbReference type="SUPFAM" id="SSF52096">
    <property type="entry name" value="ClpP/crotonase"/>
    <property type="match status" value="1"/>
</dbReference>